<dbReference type="CDD" id="cd00038">
    <property type="entry name" value="CAP_ED"/>
    <property type="match status" value="1"/>
</dbReference>
<protein>
    <submittedName>
        <fullName evidence="2">CRP-like cAMP-binding protein</fullName>
    </submittedName>
</protein>
<accession>A0A562SZP3</accession>
<evidence type="ECO:0000313" key="2">
    <source>
        <dbReference type="EMBL" id="TWI86765.1"/>
    </source>
</evidence>
<dbReference type="Gene3D" id="2.60.120.10">
    <property type="entry name" value="Jelly Rolls"/>
    <property type="match status" value="1"/>
</dbReference>
<dbReference type="Proteomes" id="UP000316778">
    <property type="component" value="Unassembled WGS sequence"/>
</dbReference>
<dbReference type="EMBL" id="VLLG01000004">
    <property type="protein sequence ID" value="TWI86765.1"/>
    <property type="molecule type" value="Genomic_DNA"/>
</dbReference>
<dbReference type="InterPro" id="IPR050397">
    <property type="entry name" value="Env_Response_Regulators"/>
</dbReference>
<keyword evidence="3" id="KW-1185">Reference proteome</keyword>
<dbReference type="SMART" id="SM00100">
    <property type="entry name" value="cNMP"/>
    <property type="match status" value="1"/>
</dbReference>
<evidence type="ECO:0000259" key="1">
    <source>
        <dbReference type="PROSITE" id="PS50042"/>
    </source>
</evidence>
<dbReference type="RefSeq" id="WP_211366405.1">
    <property type="nucleotide sequence ID" value="NZ_BAAAFY010000004.1"/>
</dbReference>
<dbReference type="InterPro" id="IPR018490">
    <property type="entry name" value="cNMP-bd_dom_sf"/>
</dbReference>
<sequence>MERLLAGEQAGGITLASFPPGERFIRQGETSRYVYVIRDGITKCYIREDNGKDYIFEFLGKGEITGELEVIRKTVCLCNIETITAVTAYAIPTGEFALLMRADAELNGLLLEELATRIQQTCVRASYQQLYPVEYGLLRLLKLQSEAKVRFSKKNMADYLAITVRSFNRTIRQLREKNVVSMEGLHLDMSPQELEELLRRWE</sequence>
<comment type="caution">
    <text evidence="2">The sequence shown here is derived from an EMBL/GenBank/DDBJ whole genome shotgun (WGS) entry which is preliminary data.</text>
</comment>
<name>A0A562SZP3_CHIJA</name>
<dbReference type="SUPFAM" id="SSF51206">
    <property type="entry name" value="cAMP-binding domain-like"/>
    <property type="match status" value="1"/>
</dbReference>
<dbReference type="PROSITE" id="PS50042">
    <property type="entry name" value="CNMP_BINDING_3"/>
    <property type="match status" value="1"/>
</dbReference>
<dbReference type="GO" id="GO:0005829">
    <property type="term" value="C:cytosol"/>
    <property type="evidence" value="ECO:0007669"/>
    <property type="project" value="TreeGrafter"/>
</dbReference>
<gene>
    <name evidence="2" type="ORF">LX66_4029</name>
</gene>
<proteinExistence type="predicted"/>
<dbReference type="InterPro" id="IPR000595">
    <property type="entry name" value="cNMP-bd_dom"/>
</dbReference>
<dbReference type="PANTHER" id="PTHR24567:SF28">
    <property type="entry name" value="LISTERIOLYSIN REGULATORY PROTEIN"/>
    <property type="match status" value="1"/>
</dbReference>
<reference evidence="2 3" key="1">
    <citation type="journal article" date="2013" name="Stand. Genomic Sci.">
        <title>Genomic Encyclopedia of Type Strains, Phase I: The one thousand microbial genomes (KMG-I) project.</title>
        <authorList>
            <person name="Kyrpides N.C."/>
            <person name="Woyke T."/>
            <person name="Eisen J.A."/>
            <person name="Garrity G."/>
            <person name="Lilburn T.G."/>
            <person name="Beck B.J."/>
            <person name="Whitman W.B."/>
            <person name="Hugenholtz P."/>
            <person name="Klenk H.P."/>
        </authorList>
    </citation>
    <scope>NUCLEOTIDE SEQUENCE [LARGE SCALE GENOMIC DNA]</scope>
    <source>
        <strain evidence="2 3">DSM 13484</strain>
    </source>
</reference>
<dbReference type="InterPro" id="IPR014710">
    <property type="entry name" value="RmlC-like_jellyroll"/>
</dbReference>
<dbReference type="GO" id="GO:0003700">
    <property type="term" value="F:DNA-binding transcription factor activity"/>
    <property type="evidence" value="ECO:0007669"/>
    <property type="project" value="TreeGrafter"/>
</dbReference>
<evidence type="ECO:0000313" key="3">
    <source>
        <dbReference type="Proteomes" id="UP000316778"/>
    </source>
</evidence>
<organism evidence="2 3">
    <name type="scientific">Chitinophaga japonensis</name>
    <name type="common">Flexibacter japonensis</name>
    <dbReference type="NCBI Taxonomy" id="104662"/>
    <lineage>
        <taxon>Bacteria</taxon>
        <taxon>Pseudomonadati</taxon>
        <taxon>Bacteroidota</taxon>
        <taxon>Chitinophagia</taxon>
        <taxon>Chitinophagales</taxon>
        <taxon>Chitinophagaceae</taxon>
        <taxon>Chitinophaga</taxon>
    </lineage>
</organism>
<feature type="domain" description="Cyclic nucleotide-binding" evidence="1">
    <location>
        <begin position="18"/>
        <end position="117"/>
    </location>
</feature>
<dbReference type="Pfam" id="PF00027">
    <property type="entry name" value="cNMP_binding"/>
    <property type="match status" value="1"/>
</dbReference>
<dbReference type="AlphaFoldDB" id="A0A562SZP3"/>
<dbReference type="PANTHER" id="PTHR24567">
    <property type="entry name" value="CRP FAMILY TRANSCRIPTIONAL REGULATORY PROTEIN"/>
    <property type="match status" value="1"/>
</dbReference>